<evidence type="ECO:0000259" key="2">
    <source>
        <dbReference type="Pfam" id="PF07460"/>
    </source>
</evidence>
<feature type="region of interest" description="Disordered" evidence="1">
    <location>
        <begin position="39"/>
        <end position="107"/>
    </location>
</feature>
<protein>
    <recommendedName>
        <fullName evidence="2">Nuclease associated modular domain-containing protein</fullName>
    </recommendedName>
</protein>
<gene>
    <name evidence="3" type="ORF">ILEXP_LOCUS15880</name>
</gene>
<dbReference type="InterPro" id="IPR003611">
    <property type="entry name" value="NUMOD3"/>
</dbReference>
<proteinExistence type="predicted"/>
<dbReference type="AlphaFoldDB" id="A0ABC8RTY4"/>
<feature type="compositionally biased region" description="Basic and acidic residues" evidence="1">
    <location>
        <begin position="86"/>
        <end position="107"/>
    </location>
</feature>
<reference evidence="3 4" key="1">
    <citation type="submission" date="2024-02" db="EMBL/GenBank/DDBJ databases">
        <authorList>
            <person name="Vignale AGUSTIN F."/>
            <person name="Sosa J E."/>
            <person name="Modenutti C."/>
        </authorList>
    </citation>
    <scope>NUCLEOTIDE SEQUENCE [LARGE SCALE GENOMIC DNA]</scope>
</reference>
<evidence type="ECO:0000256" key="1">
    <source>
        <dbReference type="SAM" id="MobiDB-lite"/>
    </source>
</evidence>
<evidence type="ECO:0000313" key="4">
    <source>
        <dbReference type="Proteomes" id="UP001642360"/>
    </source>
</evidence>
<feature type="domain" description="Nuclease associated modular" evidence="2">
    <location>
        <begin position="67"/>
        <end position="95"/>
    </location>
</feature>
<dbReference type="PANTHER" id="PTHR34199">
    <property type="entry name" value="NUMOD3 MOTIF FAMILY PROTEIN, EXPRESSED"/>
    <property type="match status" value="1"/>
</dbReference>
<accession>A0ABC8RTY4</accession>
<dbReference type="Proteomes" id="UP001642360">
    <property type="component" value="Unassembled WGS sequence"/>
</dbReference>
<name>A0ABC8RTY4_9AQUA</name>
<feature type="compositionally biased region" description="Polar residues" evidence="1">
    <location>
        <begin position="42"/>
        <end position="55"/>
    </location>
</feature>
<sequence length="148" mass="17002">MVILHSRRGLQTSVNTGKKFHVLGCCEQELSFILSEEKTSNEETQLDSIPNTKESFNFEDLKESQRRRKIGLANKGKVPWNKGKRHSAETRERIRPRTKEAMKDPKVMDENGVAVMMIKPTTVVTNPYDHFFGLTSTNGRLDEEENNH</sequence>
<organism evidence="3 4">
    <name type="scientific">Ilex paraguariensis</name>
    <name type="common">yerba mate</name>
    <dbReference type="NCBI Taxonomy" id="185542"/>
    <lineage>
        <taxon>Eukaryota</taxon>
        <taxon>Viridiplantae</taxon>
        <taxon>Streptophyta</taxon>
        <taxon>Embryophyta</taxon>
        <taxon>Tracheophyta</taxon>
        <taxon>Spermatophyta</taxon>
        <taxon>Magnoliopsida</taxon>
        <taxon>eudicotyledons</taxon>
        <taxon>Gunneridae</taxon>
        <taxon>Pentapetalae</taxon>
        <taxon>asterids</taxon>
        <taxon>campanulids</taxon>
        <taxon>Aquifoliales</taxon>
        <taxon>Aquifoliaceae</taxon>
        <taxon>Ilex</taxon>
    </lineage>
</organism>
<comment type="caution">
    <text evidence="3">The sequence shown here is derived from an EMBL/GenBank/DDBJ whole genome shotgun (WGS) entry which is preliminary data.</text>
</comment>
<evidence type="ECO:0000313" key="3">
    <source>
        <dbReference type="EMBL" id="CAK9147947.1"/>
    </source>
</evidence>
<dbReference type="Pfam" id="PF07460">
    <property type="entry name" value="NUMOD3"/>
    <property type="match status" value="1"/>
</dbReference>
<keyword evidence="4" id="KW-1185">Reference proteome</keyword>
<dbReference type="EMBL" id="CAUOFW020001724">
    <property type="protein sequence ID" value="CAK9147947.1"/>
    <property type="molecule type" value="Genomic_DNA"/>
</dbReference>
<dbReference type="PANTHER" id="PTHR34199:SF1">
    <property type="entry name" value="HISTONE-LYSINE N-METHYLTRANSFERASE, H3 LYSINE-79 SPECIFIC-LIKE PROTEIN"/>
    <property type="match status" value="1"/>
</dbReference>